<protein>
    <submittedName>
        <fullName evidence="2">Uncharacterized protein</fullName>
    </submittedName>
</protein>
<keyword evidence="1" id="KW-0732">Signal</keyword>
<dbReference type="Proteomes" id="UP000242972">
    <property type="component" value="Unassembled WGS sequence"/>
</dbReference>
<dbReference type="PROSITE" id="PS51257">
    <property type="entry name" value="PROKAR_LIPOPROTEIN"/>
    <property type="match status" value="1"/>
</dbReference>
<evidence type="ECO:0000313" key="2">
    <source>
        <dbReference type="EMBL" id="PSR34902.1"/>
    </source>
</evidence>
<sequence>MNKRNVWLGSIGLSVLLSGCGIAHASVVTVPASWPTMSATLGGKSVTVRMPQSWSQYRWTQQTGEVVFTKSDNMASVPNVTVNYEAFPQTAGISSFRLNGQYVLSEGGGNHDLWGIQVTVPNTAADRALAHEIISTWQVGSH</sequence>
<dbReference type="AlphaFoldDB" id="A0A2T2XK76"/>
<feature type="chain" id="PRO_5015488602" evidence="1">
    <location>
        <begin position="26"/>
        <end position="142"/>
    </location>
</feature>
<evidence type="ECO:0000256" key="1">
    <source>
        <dbReference type="SAM" id="SignalP"/>
    </source>
</evidence>
<organism evidence="2 3">
    <name type="scientific">Sulfobacillus benefaciens</name>
    <dbReference type="NCBI Taxonomy" id="453960"/>
    <lineage>
        <taxon>Bacteria</taxon>
        <taxon>Bacillati</taxon>
        <taxon>Bacillota</taxon>
        <taxon>Clostridia</taxon>
        <taxon>Eubacteriales</taxon>
        <taxon>Clostridiales Family XVII. Incertae Sedis</taxon>
        <taxon>Sulfobacillus</taxon>
    </lineage>
</organism>
<dbReference type="EMBL" id="PXYW01000005">
    <property type="protein sequence ID" value="PSR34902.1"/>
    <property type="molecule type" value="Genomic_DNA"/>
</dbReference>
<name>A0A2T2XK76_9FIRM</name>
<evidence type="ECO:0000313" key="3">
    <source>
        <dbReference type="Proteomes" id="UP000242972"/>
    </source>
</evidence>
<comment type="caution">
    <text evidence="2">The sequence shown here is derived from an EMBL/GenBank/DDBJ whole genome shotgun (WGS) entry which is preliminary data.</text>
</comment>
<gene>
    <name evidence="2" type="ORF">C7B46_03040</name>
</gene>
<feature type="signal peptide" evidence="1">
    <location>
        <begin position="1"/>
        <end position="25"/>
    </location>
</feature>
<reference evidence="2 3" key="1">
    <citation type="journal article" date="2014" name="BMC Genomics">
        <title>Comparison of environmental and isolate Sulfobacillus genomes reveals diverse carbon, sulfur, nitrogen, and hydrogen metabolisms.</title>
        <authorList>
            <person name="Justice N.B."/>
            <person name="Norman A."/>
            <person name="Brown C.T."/>
            <person name="Singh A."/>
            <person name="Thomas B.C."/>
            <person name="Banfield J.F."/>
        </authorList>
    </citation>
    <scope>NUCLEOTIDE SEQUENCE [LARGE SCALE GENOMIC DNA]</scope>
    <source>
        <strain evidence="2">AMDSBA4</strain>
    </source>
</reference>
<proteinExistence type="predicted"/>
<accession>A0A2T2XK76</accession>